<evidence type="ECO:0000256" key="12">
    <source>
        <dbReference type="ARBA" id="ARBA00063228"/>
    </source>
</evidence>
<dbReference type="FunFam" id="1.10.510.10:FF:000335">
    <property type="entry name" value="receptor-like cytosolic serine/threonine-protein kinase RBK2"/>
    <property type="match status" value="1"/>
</dbReference>
<evidence type="ECO:0000256" key="13">
    <source>
        <dbReference type="PROSITE-ProRule" id="PRU10141"/>
    </source>
</evidence>
<comment type="caution">
    <text evidence="17">The sequence shown here is derived from an EMBL/GenBank/DDBJ whole genome shotgun (WGS) entry which is preliminary data.</text>
</comment>
<evidence type="ECO:0000256" key="4">
    <source>
        <dbReference type="ARBA" id="ARBA00022527"/>
    </source>
</evidence>
<comment type="catalytic activity">
    <reaction evidence="10">
        <text>L-threonyl-[protein] + ATP = O-phospho-L-threonyl-[protein] + ADP + H(+)</text>
        <dbReference type="Rhea" id="RHEA:46608"/>
        <dbReference type="Rhea" id="RHEA-COMP:11060"/>
        <dbReference type="Rhea" id="RHEA-COMP:11605"/>
        <dbReference type="ChEBI" id="CHEBI:15378"/>
        <dbReference type="ChEBI" id="CHEBI:30013"/>
        <dbReference type="ChEBI" id="CHEBI:30616"/>
        <dbReference type="ChEBI" id="CHEBI:61977"/>
        <dbReference type="ChEBI" id="CHEBI:456216"/>
        <dbReference type="EC" id="2.7.11.1"/>
    </reaction>
</comment>
<dbReference type="GO" id="GO:0005524">
    <property type="term" value="F:ATP binding"/>
    <property type="evidence" value="ECO:0007669"/>
    <property type="project" value="UniProtKB-UniRule"/>
</dbReference>
<evidence type="ECO:0000313" key="18">
    <source>
        <dbReference type="Proteomes" id="UP001386955"/>
    </source>
</evidence>
<dbReference type="GO" id="GO:0051020">
    <property type="term" value="F:GTPase binding"/>
    <property type="evidence" value="ECO:0007669"/>
    <property type="project" value="UniProtKB-ARBA"/>
</dbReference>
<keyword evidence="4 14" id="KW-0723">Serine/threonine-protein kinase</keyword>
<evidence type="ECO:0000259" key="16">
    <source>
        <dbReference type="PROSITE" id="PS50011"/>
    </source>
</evidence>
<dbReference type="Pfam" id="PF07714">
    <property type="entry name" value="PK_Tyr_Ser-Thr"/>
    <property type="match status" value="1"/>
</dbReference>
<dbReference type="PANTHER" id="PTHR47987">
    <property type="entry name" value="OS08G0249100 PROTEIN"/>
    <property type="match status" value="1"/>
</dbReference>
<dbReference type="Gene3D" id="1.10.510.10">
    <property type="entry name" value="Transferase(Phosphotransferase) domain 1"/>
    <property type="match status" value="1"/>
</dbReference>
<evidence type="ECO:0000313" key="17">
    <source>
        <dbReference type="EMBL" id="KAK7396342.1"/>
    </source>
</evidence>
<feature type="compositionally biased region" description="Low complexity" evidence="15">
    <location>
        <begin position="21"/>
        <end position="32"/>
    </location>
</feature>
<dbReference type="SMART" id="SM00220">
    <property type="entry name" value="S_TKc"/>
    <property type="match status" value="1"/>
</dbReference>
<keyword evidence="8" id="KW-0418">Kinase</keyword>
<evidence type="ECO:0000256" key="9">
    <source>
        <dbReference type="ARBA" id="ARBA00022840"/>
    </source>
</evidence>
<feature type="region of interest" description="Disordered" evidence="15">
    <location>
        <begin position="17"/>
        <end position="40"/>
    </location>
</feature>
<proteinExistence type="inferred from homology"/>
<dbReference type="InterPro" id="IPR011009">
    <property type="entry name" value="Kinase-like_dom_sf"/>
</dbReference>
<dbReference type="PROSITE" id="PS50011">
    <property type="entry name" value="PROTEIN_KINASE_DOM"/>
    <property type="match status" value="1"/>
</dbReference>
<gene>
    <name evidence="17" type="ORF">VNO78_17272</name>
</gene>
<evidence type="ECO:0000256" key="7">
    <source>
        <dbReference type="ARBA" id="ARBA00022741"/>
    </source>
</evidence>
<dbReference type="InterPro" id="IPR046958">
    <property type="entry name" value="RBK1/2/STUNTED"/>
</dbReference>
<keyword evidence="18" id="KW-1185">Reference proteome</keyword>
<keyword evidence="6" id="KW-0808">Transferase</keyword>
<dbReference type="GO" id="GO:0004674">
    <property type="term" value="F:protein serine/threonine kinase activity"/>
    <property type="evidence" value="ECO:0007669"/>
    <property type="project" value="UniProtKB-KW"/>
</dbReference>
<accession>A0AAN9XKM2</accession>
<evidence type="ECO:0000256" key="11">
    <source>
        <dbReference type="ARBA" id="ARBA00048679"/>
    </source>
</evidence>
<keyword evidence="5" id="KW-0597">Phosphoprotein</keyword>
<dbReference type="GO" id="GO:0005737">
    <property type="term" value="C:cytoplasm"/>
    <property type="evidence" value="ECO:0007669"/>
    <property type="project" value="UniProtKB-SubCell"/>
</dbReference>
<evidence type="ECO:0000256" key="8">
    <source>
        <dbReference type="ARBA" id="ARBA00022777"/>
    </source>
</evidence>
<keyword evidence="9 13" id="KW-0067">ATP-binding</keyword>
<evidence type="ECO:0000256" key="2">
    <source>
        <dbReference type="ARBA" id="ARBA00012513"/>
    </source>
</evidence>
<dbReference type="EC" id="2.7.11.1" evidence="2"/>
<dbReference type="InterPro" id="IPR000719">
    <property type="entry name" value="Prot_kinase_dom"/>
</dbReference>
<sequence>MKHQVDSPVGVLQHYFKSSESETSSSTQPSTTDSDKSKPGSGWHGFLQLLGVKSKKPIATLHPLSFLKLYRKMSTSMRETMIDADSSLHRSPCKIFTHHEIQIATNCFAQENFIGKGGYAEVYKGCLSNGQLVAIKRLTRGTENETIGDFLSELGIMAHVSHPNTAKLVGYGVEGGMHLVLELSEKGCLASVLNGSKEKLPWSLRHKIALGTAKGILYLHEGCQRRIIHRDIKAANILLTEDFEPQICDFGLAKWLPENWTHHTISRTEGTFGYLAPEYLLHGIVDEKTDVFAFGVVLLELVTGRRALDSSQQSLVLWAKPLLKKNYIRELIDPSLADDFDCRQIKIMLLAASLCIQQSSIRRPSMKQVVQLLSGNLSCFKFTKKSQLPFFQKVFQEELFGSH</sequence>
<dbReference type="Gene3D" id="3.30.200.20">
    <property type="entry name" value="Phosphorylase Kinase, domain 1"/>
    <property type="match status" value="1"/>
</dbReference>
<evidence type="ECO:0000256" key="6">
    <source>
        <dbReference type="ARBA" id="ARBA00022679"/>
    </source>
</evidence>
<dbReference type="AlphaFoldDB" id="A0AAN9XKM2"/>
<feature type="binding site" evidence="13">
    <location>
        <position position="136"/>
    </location>
    <ligand>
        <name>ATP</name>
        <dbReference type="ChEBI" id="CHEBI:30616"/>
    </ligand>
</feature>
<dbReference type="SUPFAM" id="SSF56112">
    <property type="entry name" value="Protein kinase-like (PK-like)"/>
    <property type="match status" value="1"/>
</dbReference>
<feature type="domain" description="Protein kinase" evidence="16">
    <location>
        <begin position="108"/>
        <end position="391"/>
    </location>
</feature>
<dbReference type="InterPro" id="IPR008271">
    <property type="entry name" value="Ser/Thr_kinase_AS"/>
</dbReference>
<keyword evidence="3" id="KW-0963">Cytoplasm</keyword>
<dbReference type="Proteomes" id="UP001386955">
    <property type="component" value="Unassembled WGS sequence"/>
</dbReference>
<name>A0AAN9XKM2_PSOTE</name>
<dbReference type="PANTHER" id="PTHR47987:SF12">
    <property type="entry name" value="PROTEIN KINASE FAMILY PROTEIN"/>
    <property type="match status" value="1"/>
</dbReference>
<keyword evidence="7 13" id="KW-0547">Nucleotide-binding</keyword>
<protein>
    <recommendedName>
        <fullName evidence="2">non-specific serine/threonine protein kinase</fullName>
        <ecNumber evidence="2">2.7.11.1</ecNumber>
    </recommendedName>
</protein>
<dbReference type="PROSITE" id="PS00108">
    <property type="entry name" value="PROTEIN_KINASE_ST"/>
    <property type="match status" value="1"/>
</dbReference>
<comment type="catalytic activity">
    <reaction evidence="11">
        <text>L-seryl-[protein] + ATP = O-phospho-L-seryl-[protein] + ADP + H(+)</text>
        <dbReference type="Rhea" id="RHEA:17989"/>
        <dbReference type="Rhea" id="RHEA-COMP:9863"/>
        <dbReference type="Rhea" id="RHEA-COMP:11604"/>
        <dbReference type="ChEBI" id="CHEBI:15378"/>
        <dbReference type="ChEBI" id="CHEBI:29999"/>
        <dbReference type="ChEBI" id="CHEBI:30616"/>
        <dbReference type="ChEBI" id="CHEBI:83421"/>
        <dbReference type="ChEBI" id="CHEBI:456216"/>
        <dbReference type="EC" id="2.7.11.1"/>
    </reaction>
</comment>
<evidence type="ECO:0000256" key="10">
    <source>
        <dbReference type="ARBA" id="ARBA00047899"/>
    </source>
</evidence>
<evidence type="ECO:0000256" key="14">
    <source>
        <dbReference type="RuleBase" id="RU000304"/>
    </source>
</evidence>
<dbReference type="InterPro" id="IPR001245">
    <property type="entry name" value="Ser-Thr/Tyr_kinase_cat_dom"/>
</dbReference>
<dbReference type="InterPro" id="IPR017441">
    <property type="entry name" value="Protein_kinase_ATP_BS"/>
</dbReference>
<evidence type="ECO:0000256" key="3">
    <source>
        <dbReference type="ARBA" id="ARBA00022490"/>
    </source>
</evidence>
<comment type="similarity">
    <text evidence="14">Belongs to the protein kinase superfamily.</text>
</comment>
<comment type="subunit">
    <text evidence="12">Interacts with ARAC5 and ARAC10.</text>
</comment>
<evidence type="ECO:0000256" key="15">
    <source>
        <dbReference type="SAM" id="MobiDB-lite"/>
    </source>
</evidence>
<evidence type="ECO:0000256" key="5">
    <source>
        <dbReference type="ARBA" id="ARBA00022553"/>
    </source>
</evidence>
<dbReference type="PROSITE" id="PS00107">
    <property type="entry name" value="PROTEIN_KINASE_ATP"/>
    <property type="match status" value="1"/>
</dbReference>
<organism evidence="17 18">
    <name type="scientific">Psophocarpus tetragonolobus</name>
    <name type="common">Winged bean</name>
    <name type="synonym">Dolichos tetragonolobus</name>
    <dbReference type="NCBI Taxonomy" id="3891"/>
    <lineage>
        <taxon>Eukaryota</taxon>
        <taxon>Viridiplantae</taxon>
        <taxon>Streptophyta</taxon>
        <taxon>Embryophyta</taxon>
        <taxon>Tracheophyta</taxon>
        <taxon>Spermatophyta</taxon>
        <taxon>Magnoliopsida</taxon>
        <taxon>eudicotyledons</taxon>
        <taxon>Gunneridae</taxon>
        <taxon>Pentapetalae</taxon>
        <taxon>rosids</taxon>
        <taxon>fabids</taxon>
        <taxon>Fabales</taxon>
        <taxon>Fabaceae</taxon>
        <taxon>Papilionoideae</taxon>
        <taxon>50 kb inversion clade</taxon>
        <taxon>NPAAA clade</taxon>
        <taxon>indigoferoid/millettioid clade</taxon>
        <taxon>Phaseoleae</taxon>
        <taxon>Psophocarpus</taxon>
    </lineage>
</organism>
<dbReference type="EMBL" id="JAYMYS010000004">
    <property type="protein sequence ID" value="KAK7396342.1"/>
    <property type="molecule type" value="Genomic_DNA"/>
</dbReference>
<evidence type="ECO:0000256" key="1">
    <source>
        <dbReference type="ARBA" id="ARBA00004496"/>
    </source>
</evidence>
<reference evidence="17 18" key="1">
    <citation type="submission" date="2024-01" db="EMBL/GenBank/DDBJ databases">
        <title>The genomes of 5 underutilized Papilionoideae crops provide insights into root nodulation and disease resistanc.</title>
        <authorList>
            <person name="Jiang F."/>
        </authorList>
    </citation>
    <scope>NUCLEOTIDE SEQUENCE [LARGE SCALE GENOMIC DNA]</scope>
    <source>
        <strain evidence="17">DUOXIRENSHENG_FW03</strain>
        <tissue evidence="17">Leaves</tissue>
    </source>
</reference>
<dbReference type="FunFam" id="3.30.200.20:FF:000445">
    <property type="entry name" value="Receptor-like cytosolic serine/threonine-protein kinase RBK2"/>
    <property type="match status" value="1"/>
</dbReference>
<comment type="subcellular location">
    <subcellularLocation>
        <location evidence="1">Cytoplasm</location>
    </subcellularLocation>
</comment>